<organism evidence="1 2">
    <name type="scientific">Candidatus Dechloromonas phosphorivorans</name>
    <dbReference type="NCBI Taxonomy" id="2899244"/>
    <lineage>
        <taxon>Bacteria</taxon>
        <taxon>Pseudomonadati</taxon>
        <taxon>Pseudomonadota</taxon>
        <taxon>Betaproteobacteria</taxon>
        <taxon>Rhodocyclales</taxon>
        <taxon>Azonexaceae</taxon>
        <taxon>Dechloromonas</taxon>
    </lineage>
</organism>
<dbReference type="Proteomes" id="UP000739411">
    <property type="component" value="Unassembled WGS sequence"/>
</dbReference>
<gene>
    <name evidence="1" type="ORF">IPJ38_00770</name>
</gene>
<protein>
    <submittedName>
        <fullName evidence="1">Uncharacterized protein</fullName>
    </submittedName>
</protein>
<sequence>MMTIANNDETCSKSEVARFLAPETSTEQFSVTLYAQPYNRDAQGFYFHDAEEFVTNLKTFGTASVARLRNSKFSLLMVKMRNCLKHAELISATWRAGLT</sequence>
<proteinExistence type="predicted"/>
<dbReference type="EMBL" id="JADJMS010000003">
    <property type="protein sequence ID" value="MBK7413867.1"/>
    <property type="molecule type" value="Genomic_DNA"/>
</dbReference>
<reference evidence="1 2" key="1">
    <citation type="submission" date="2020-10" db="EMBL/GenBank/DDBJ databases">
        <title>Connecting structure to function with the recovery of over 1000 high-quality activated sludge metagenome-assembled genomes encoding full-length rRNA genes using long-read sequencing.</title>
        <authorList>
            <person name="Singleton C.M."/>
            <person name="Petriglieri F."/>
            <person name="Kristensen J.M."/>
            <person name="Kirkegaard R.H."/>
            <person name="Michaelsen T.Y."/>
            <person name="Andersen M.H."/>
            <person name="Karst S.M."/>
            <person name="Dueholm M.S."/>
            <person name="Nielsen P.H."/>
            <person name="Albertsen M."/>
        </authorList>
    </citation>
    <scope>NUCLEOTIDE SEQUENCE [LARGE SCALE GENOMIC DNA]</scope>
    <source>
        <strain evidence="1">EsbW_18-Q3-R4-48_BATAC.463</strain>
    </source>
</reference>
<comment type="caution">
    <text evidence="1">The sequence shown here is derived from an EMBL/GenBank/DDBJ whole genome shotgun (WGS) entry which is preliminary data.</text>
</comment>
<evidence type="ECO:0000313" key="1">
    <source>
        <dbReference type="EMBL" id="MBK7413867.1"/>
    </source>
</evidence>
<dbReference type="AlphaFoldDB" id="A0A935MUM2"/>
<accession>A0A935MUM2</accession>
<name>A0A935MUM2_9RHOO</name>
<evidence type="ECO:0000313" key="2">
    <source>
        <dbReference type="Proteomes" id="UP000739411"/>
    </source>
</evidence>